<protein>
    <submittedName>
        <fullName evidence="2">Oxidoreductase</fullName>
    </submittedName>
</protein>
<dbReference type="Gene3D" id="3.40.50.720">
    <property type="entry name" value="NAD(P)-binding Rossmann-like Domain"/>
    <property type="match status" value="1"/>
</dbReference>
<evidence type="ECO:0000313" key="2">
    <source>
        <dbReference type="EMBL" id="GHO48265.1"/>
    </source>
</evidence>
<feature type="domain" description="NAD-dependent epimerase/dehydratase" evidence="1">
    <location>
        <begin position="3"/>
        <end position="167"/>
    </location>
</feature>
<gene>
    <name evidence="2" type="ORF">KSX_64280</name>
</gene>
<dbReference type="SUPFAM" id="SSF51735">
    <property type="entry name" value="NAD(P)-binding Rossmann-fold domains"/>
    <property type="match status" value="1"/>
</dbReference>
<proteinExistence type="predicted"/>
<accession>A0A8J3MUJ0</accession>
<evidence type="ECO:0000313" key="3">
    <source>
        <dbReference type="Proteomes" id="UP000612362"/>
    </source>
</evidence>
<reference evidence="2" key="1">
    <citation type="submission" date="2020-10" db="EMBL/GenBank/DDBJ databases">
        <title>Taxonomic study of unclassified bacteria belonging to the class Ktedonobacteria.</title>
        <authorList>
            <person name="Yabe S."/>
            <person name="Wang C.M."/>
            <person name="Zheng Y."/>
            <person name="Sakai Y."/>
            <person name="Cavaletti L."/>
            <person name="Monciardini P."/>
            <person name="Donadio S."/>
        </authorList>
    </citation>
    <scope>NUCLEOTIDE SEQUENCE</scope>
    <source>
        <strain evidence="2">SOSP1-1</strain>
    </source>
</reference>
<name>A0A8J3MUJ0_9CHLR</name>
<dbReference type="InterPro" id="IPR036291">
    <property type="entry name" value="NAD(P)-bd_dom_sf"/>
</dbReference>
<sequence length="279" mass="31321">MRVLLTGSSGQLGSAIAEALTARGHEVYGIDRRAGPWTRELVNIGERETLFSLARWSNVVIHTASLHQPDMARYSESDFVETNVNGTLNLLEAAQAAGVGRFVYTSTTSVYGKAMRSWRGAVWVTEELHPRPRDIYDRTKLSAEALCKHFALKRGLPAICLRVARFFQESPREMALHRLYRGLDVRDGAMAHVLAALNESQTFDILTIAARSPFKREDTSLLLRDPVAVLRQRLPEVLDVFAARGWELPKSIDRVYDSERAESVLGFQPAHNFLEHVHA</sequence>
<dbReference type="PANTHER" id="PTHR43245">
    <property type="entry name" value="BIFUNCTIONAL POLYMYXIN RESISTANCE PROTEIN ARNA"/>
    <property type="match status" value="1"/>
</dbReference>
<keyword evidence="3" id="KW-1185">Reference proteome</keyword>
<dbReference type="Proteomes" id="UP000612362">
    <property type="component" value="Unassembled WGS sequence"/>
</dbReference>
<dbReference type="AlphaFoldDB" id="A0A8J3MUJ0"/>
<dbReference type="CDD" id="cd08946">
    <property type="entry name" value="SDR_e"/>
    <property type="match status" value="1"/>
</dbReference>
<evidence type="ECO:0000259" key="1">
    <source>
        <dbReference type="Pfam" id="PF01370"/>
    </source>
</evidence>
<organism evidence="2 3">
    <name type="scientific">Ktedonospora formicarum</name>
    <dbReference type="NCBI Taxonomy" id="2778364"/>
    <lineage>
        <taxon>Bacteria</taxon>
        <taxon>Bacillati</taxon>
        <taxon>Chloroflexota</taxon>
        <taxon>Ktedonobacteria</taxon>
        <taxon>Ktedonobacterales</taxon>
        <taxon>Ktedonobacteraceae</taxon>
        <taxon>Ktedonospora</taxon>
    </lineage>
</organism>
<dbReference type="Pfam" id="PF01370">
    <property type="entry name" value="Epimerase"/>
    <property type="match status" value="1"/>
</dbReference>
<dbReference type="InterPro" id="IPR001509">
    <property type="entry name" value="Epimerase_deHydtase"/>
</dbReference>
<dbReference type="PANTHER" id="PTHR43245:SF54">
    <property type="entry name" value="BLL0593 PROTEIN"/>
    <property type="match status" value="1"/>
</dbReference>
<dbReference type="InterPro" id="IPR050177">
    <property type="entry name" value="Lipid_A_modif_metabolic_enz"/>
</dbReference>
<dbReference type="RefSeq" id="WP_220197463.1">
    <property type="nucleotide sequence ID" value="NZ_BNJF01000003.1"/>
</dbReference>
<comment type="caution">
    <text evidence="2">The sequence shown here is derived from an EMBL/GenBank/DDBJ whole genome shotgun (WGS) entry which is preliminary data.</text>
</comment>
<dbReference type="EMBL" id="BNJF01000003">
    <property type="protein sequence ID" value="GHO48265.1"/>
    <property type="molecule type" value="Genomic_DNA"/>
</dbReference>